<dbReference type="AlphaFoldDB" id="A0A4C1VYF8"/>
<proteinExistence type="predicted"/>
<protein>
    <submittedName>
        <fullName evidence="1">Uncharacterized protein</fullName>
    </submittedName>
</protein>
<gene>
    <name evidence="1" type="ORF">EVAR_96461_1</name>
</gene>
<dbReference type="OrthoDB" id="8300667at2759"/>
<keyword evidence="2" id="KW-1185">Reference proteome</keyword>
<sequence length="179" mass="19671">MIALQWREISTRGRRRKGRGALNLSIASFQGGSFVRCTVSSVSKTTRLTNEHHRLVPGRVSKLKTGRGTESRARDRTRSEIENETGLKIDCGIGIRIEIQKMKELFALAFVQIRTVNGSGITIESGTGNRIENGNRVTIESGTEIENGTEVENEFGIGIRIKTVTAIGIEIDSETGLEI</sequence>
<name>A0A4C1VYF8_EUMVA</name>
<evidence type="ECO:0000313" key="2">
    <source>
        <dbReference type="Proteomes" id="UP000299102"/>
    </source>
</evidence>
<dbReference type="Proteomes" id="UP000299102">
    <property type="component" value="Unassembled WGS sequence"/>
</dbReference>
<comment type="caution">
    <text evidence="1">The sequence shown here is derived from an EMBL/GenBank/DDBJ whole genome shotgun (WGS) entry which is preliminary data.</text>
</comment>
<reference evidence="1 2" key="1">
    <citation type="journal article" date="2019" name="Commun. Biol.">
        <title>The bagworm genome reveals a unique fibroin gene that provides high tensile strength.</title>
        <authorList>
            <person name="Kono N."/>
            <person name="Nakamura H."/>
            <person name="Ohtoshi R."/>
            <person name="Tomita M."/>
            <person name="Numata K."/>
            <person name="Arakawa K."/>
        </authorList>
    </citation>
    <scope>NUCLEOTIDE SEQUENCE [LARGE SCALE GENOMIC DNA]</scope>
</reference>
<accession>A0A4C1VYF8</accession>
<organism evidence="1 2">
    <name type="scientific">Eumeta variegata</name>
    <name type="common">Bagworm moth</name>
    <name type="synonym">Eumeta japonica</name>
    <dbReference type="NCBI Taxonomy" id="151549"/>
    <lineage>
        <taxon>Eukaryota</taxon>
        <taxon>Metazoa</taxon>
        <taxon>Ecdysozoa</taxon>
        <taxon>Arthropoda</taxon>
        <taxon>Hexapoda</taxon>
        <taxon>Insecta</taxon>
        <taxon>Pterygota</taxon>
        <taxon>Neoptera</taxon>
        <taxon>Endopterygota</taxon>
        <taxon>Lepidoptera</taxon>
        <taxon>Glossata</taxon>
        <taxon>Ditrysia</taxon>
        <taxon>Tineoidea</taxon>
        <taxon>Psychidae</taxon>
        <taxon>Oiketicinae</taxon>
        <taxon>Eumeta</taxon>
    </lineage>
</organism>
<evidence type="ECO:0000313" key="1">
    <source>
        <dbReference type="EMBL" id="GBP42964.1"/>
    </source>
</evidence>
<dbReference type="EMBL" id="BGZK01000427">
    <property type="protein sequence ID" value="GBP42964.1"/>
    <property type="molecule type" value="Genomic_DNA"/>
</dbReference>